<gene>
    <name evidence="2" type="ORF">METZ01_LOCUS124139</name>
</gene>
<proteinExistence type="predicted"/>
<reference evidence="2" key="1">
    <citation type="submission" date="2018-05" db="EMBL/GenBank/DDBJ databases">
        <authorList>
            <person name="Lanie J.A."/>
            <person name="Ng W.-L."/>
            <person name="Kazmierczak K.M."/>
            <person name="Andrzejewski T.M."/>
            <person name="Davidsen T.M."/>
            <person name="Wayne K.J."/>
            <person name="Tettelin H."/>
            <person name="Glass J.I."/>
            <person name="Rusch D."/>
            <person name="Podicherti R."/>
            <person name="Tsui H.-C.T."/>
            <person name="Winkler M.E."/>
        </authorList>
    </citation>
    <scope>NUCLEOTIDE SEQUENCE</scope>
</reference>
<feature type="compositionally biased region" description="Basic residues" evidence="1">
    <location>
        <begin position="27"/>
        <end position="37"/>
    </location>
</feature>
<name>A0A381Y2X0_9ZZZZ</name>
<dbReference type="AlphaFoldDB" id="A0A381Y2X0"/>
<organism evidence="2">
    <name type="scientific">marine metagenome</name>
    <dbReference type="NCBI Taxonomy" id="408172"/>
    <lineage>
        <taxon>unclassified sequences</taxon>
        <taxon>metagenomes</taxon>
        <taxon>ecological metagenomes</taxon>
    </lineage>
</organism>
<sequence length="70" mass="8421">MKKRNPIAEQLHSPRYRKRVVAMKTIYSRKKTEKKPRSKTDYEVEDRATRTKSVIPKSKTEVTEDRRTEK</sequence>
<dbReference type="EMBL" id="UINC01017253">
    <property type="protein sequence ID" value="SVA71285.1"/>
    <property type="molecule type" value="Genomic_DNA"/>
</dbReference>
<accession>A0A381Y2X0</accession>
<evidence type="ECO:0000256" key="1">
    <source>
        <dbReference type="SAM" id="MobiDB-lite"/>
    </source>
</evidence>
<feature type="region of interest" description="Disordered" evidence="1">
    <location>
        <begin position="27"/>
        <end position="70"/>
    </location>
</feature>
<evidence type="ECO:0000313" key="2">
    <source>
        <dbReference type="EMBL" id="SVA71285.1"/>
    </source>
</evidence>
<protein>
    <submittedName>
        <fullName evidence="2">Uncharacterized protein</fullName>
    </submittedName>
</protein>
<feature type="compositionally biased region" description="Basic and acidic residues" evidence="1">
    <location>
        <begin position="38"/>
        <end position="49"/>
    </location>
</feature>
<feature type="compositionally biased region" description="Basic and acidic residues" evidence="1">
    <location>
        <begin position="58"/>
        <end position="70"/>
    </location>
</feature>